<feature type="compositionally biased region" description="Gly residues" evidence="1">
    <location>
        <begin position="156"/>
        <end position="168"/>
    </location>
</feature>
<organism evidence="2 3">
    <name type="scientific">Limnobacter profundi</name>
    <dbReference type="NCBI Taxonomy" id="2732163"/>
    <lineage>
        <taxon>Bacteria</taxon>
        <taxon>Pseudomonadati</taxon>
        <taxon>Pseudomonadota</taxon>
        <taxon>Betaproteobacteria</taxon>
        <taxon>Burkholderiales</taxon>
        <taxon>Burkholderiaceae</taxon>
        <taxon>Limnobacter</taxon>
    </lineage>
</organism>
<feature type="region of interest" description="Disordered" evidence="1">
    <location>
        <begin position="156"/>
        <end position="181"/>
    </location>
</feature>
<evidence type="ECO:0000313" key="2">
    <source>
        <dbReference type="EMBL" id="QJR29199.1"/>
    </source>
</evidence>
<name>A0ABX6N629_9BURK</name>
<keyword evidence="3" id="KW-1185">Reference proteome</keyword>
<evidence type="ECO:0008006" key="4">
    <source>
        <dbReference type="Google" id="ProtNLM"/>
    </source>
</evidence>
<accession>A0ABX6N629</accession>
<protein>
    <recommendedName>
        <fullName evidence="4">BapA prefix-like domain-containing protein</fullName>
    </recommendedName>
</protein>
<proteinExistence type="predicted"/>
<dbReference type="RefSeq" id="WP_171098447.1">
    <property type="nucleotide sequence ID" value="NZ_CP053084.1"/>
</dbReference>
<evidence type="ECO:0000256" key="1">
    <source>
        <dbReference type="SAM" id="MobiDB-lite"/>
    </source>
</evidence>
<gene>
    <name evidence="2" type="ORF">HKT17_05480</name>
</gene>
<evidence type="ECO:0000313" key="3">
    <source>
        <dbReference type="Proteomes" id="UP000501130"/>
    </source>
</evidence>
<dbReference type="EMBL" id="CP053084">
    <property type="protein sequence ID" value="QJR29199.1"/>
    <property type="molecule type" value="Genomic_DNA"/>
</dbReference>
<sequence length="438" mass="41671">MIDQVPVAKIQTPNATPTITRNGQVVADAELFQWGDEISNTSATPMEIRIPARGPGQGDTLLVLQPGAAARLEEIDSDVAGAASRTKVVALTEGVELYDIDDDISSAILEQGTGEMSGLVGAGLLAGGLGGGAAAGLGAVAAGAFLLGDDDDNGGAGQSGSGAGGLAGGVESIGDGLEETPLAPVAGATDAVSDGLGMVGGAIGGISDQDPTGLTDVLAGVVGDPSSGDGSDAGGLVGAVNSISTGLDSGTENTPLAPLVDPLTETLGSDSGAVDGVAQGLADVGNTLAGDDSPLAPLTSDILAPIVGTSDDTSDTNGVPGTLNEVSEGLTDLTAEDAALAPLDPVTSAVGDGVNTLADGVETLGGAVADASAQDPTGLIGTVGEVLGGDSVSSGDSGAGSALPTDALPLDMLTGALPISTDGGGLGPLDLLTGALPV</sequence>
<dbReference type="Proteomes" id="UP000501130">
    <property type="component" value="Chromosome"/>
</dbReference>
<reference evidence="2 3" key="1">
    <citation type="submission" date="2020-05" db="EMBL/GenBank/DDBJ databases">
        <title>Compete genome of Limnobacter sp. SAORIC-580.</title>
        <authorList>
            <person name="Song J."/>
            <person name="Cho J.-C."/>
        </authorList>
    </citation>
    <scope>NUCLEOTIDE SEQUENCE [LARGE SCALE GENOMIC DNA]</scope>
    <source>
        <strain evidence="2 3">SAORIC-580</strain>
    </source>
</reference>